<comment type="function">
    <text evidence="2">Removes the formyl group from the N-terminal Met of newly synthesized proteins. Requires at least a dipeptide for an efficient rate of reaction. N-terminal L-methionine is a prerequisite for activity but the enzyme has broad specificity at other positions.</text>
</comment>
<evidence type="ECO:0000313" key="4">
    <source>
        <dbReference type="Proteomes" id="UP000179221"/>
    </source>
</evidence>
<dbReference type="Pfam" id="PF01327">
    <property type="entry name" value="Pep_deformylase"/>
    <property type="match status" value="1"/>
</dbReference>
<dbReference type="HAMAP" id="MF_00163">
    <property type="entry name" value="Pep_deformylase"/>
    <property type="match status" value="1"/>
</dbReference>
<dbReference type="Gene3D" id="3.90.45.10">
    <property type="entry name" value="Peptide deformylase"/>
    <property type="match status" value="1"/>
</dbReference>
<dbReference type="NCBIfam" id="TIGR00079">
    <property type="entry name" value="pept_deformyl"/>
    <property type="match status" value="1"/>
</dbReference>
<comment type="cofactor">
    <cofactor evidence="2">
        <name>Fe(2+)</name>
        <dbReference type="ChEBI" id="CHEBI:29033"/>
    </cofactor>
    <text evidence="2">Binds 1 Fe(2+) ion.</text>
</comment>
<dbReference type="GO" id="GO:0042586">
    <property type="term" value="F:peptide deformylase activity"/>
    <property type="evidence" value="ECO:0007669"/>
    <property type="project" value="UniProtKB-UniRule"/>
</dbReference>
<comment type="caution">
    <text evidence="3">The sequence shown here is derived from an EMBL/GenBank/DDBJ whole genome shotgun (WGS) entry which is preliminary data.</text>
</comment>
<evidence type="ECO:0000256" key="2">
    <source>
        <dbReference type="HAMAP-Rule" id="MF_00163"/>
    </source>
</evidence>
<keyword evidence="2" id="KW-0408">Iron</keyword>
<evidence type="ECO:0000313" key="3">
    <source>
        <dbReference type="EMBL" id="OGM26905.1"/>
    </source>
</evidence>
<keyword evidence="2" id="KW-0648">Protein biosynthesis</keyword>
<accession>A0A1F7YK56</accession>
<dbReference type="InterPro" id="IPR023635">
    <property type="entry name" value="Peptide_deformylase"/>
</dbReference>
<dbReference type="EC" id="3.5.1.88" evidence="2"/>
<dbReference type="GO" id="GO:0006412">
    <property type="term" value="P:translation"/>
    <property type="evidence" value="ECO:0007669"/>
    <property type="project" value="UniProtKB-UniRule"/>
</dbReference>
<dbReference type="PANTHER" id="PTHR10458:SF22">
    <property type="entry name" value="PEPTIDE DEFORMYLASE"/>
    <property type="match status" value="1"/>
</dbReference>
<dbReference type="PIRSF" id="PIRSF004749">
    <property type="entry name" value="Pep_def"/>
    <property type="match status" value="1"/>
</dbReference>
<dbReference type="NCBIfam" id="NF001159">
    <property type="entry name" value="PRK00150.1-3"/>
    <property type="match status" value="1"/>
</dbReference>
<proteinExistence type="inferred from homology"/>
<dbReference type="SUPFAM" id="SSF56420">
    <property type="entry name" value="Peptide deformylase"/>
    <property type="match status" value="1"/>
</dbReference>
<feature type="binding site" evidence="2">
    <location>
        <position position="142"/>
    </location>
    <ligand>
        <name>Fe cation</name>
        <dbReference type="ChEBI" id="CHEBI:24875"/>
    </ligand>
</feature>
<feature type="binding site" evidence="2">
    <location>
        <position position="100"/>
    </location>
    <ligand>
        <name>Fe cation</name>
        <dbReference type="ChEBI" id="CHEBI:24875"/>
    </ligand>
</feature>
<dbReference type="PANTHER" id="PTHR10458">
    <property type="entry name" value="PEPTIDE DEFORMYLASE"/>
    <property type="match status" value="1"/>
</dbReference>
<dbReference type="CDD" id="cd00487">
    <property type="entry name" value="Pep_deformylase"/>
    <property type="match status" value="1"/>
</dbReference>
<dbReference type="GO" id="GO:0046872">
    <property type="term" value="F:metal ion binding"/>
    <property type="evidence" value="ECO:0007669"/>
    <property type="project" value="UniProtKB-KW"/>
</dbReference>
<dbReference type="Proteomes" id="UP000179221">
    <property type="component" value="Unassembled WGS sequence"/>
</dbReference>
<sequence>MIQKIVTVKNPVLRQKSKSVVEFDKKIGAIIQDLKDTLIIQKDPIGVGLAAPQIGKNLQMFAIKPKDKISIIINPQIVYLEDTKTKDKEDEEDIKLMEGCLSLPNFYGPLTRPPVIKINYLDEKGEKKTAVFEKFDAQIIQHEIDHLNGILFIDRLIEQKRSLYELVGDEWEKVEI</sequence>
<evidence type="ECO:0000256" key="1">
    <source>
        <dbReference type="ARBA" id="ARBA00010759"/>
    </source>
</evidence>
<dbReference type="AlphaFoldDB" id="A0A1F7YK56"/>
<dbReference type="InterPro" id="IPR036821">
    <property type="entry name" value="Peptide_deformylase_sf"/>
</dbReference>
<dbReference type="PRINTS" id="PR01576">
    <property type="entry name" value="PDEFORMYLASE"/>
</dbReference>
<organism evidence="3 4">
    <name type="scientific">Candidatus Woesebacteria bacterium RIFCSPHIGHO2_01_FULL_40_22</name>
    <dbReference type="NCBI Taxonomy" id="1802499"/>
    <lineage>
        <taxon>Bacteria</taxon>
        <taxon>Candidatus Woeseibacteriota</taxon>
    </lineage>
</organism>
<keyword evidence="2" id="KW-0479">Metal-binding</keyword>
<feature type="binding site" evidence="2">
    <location>
        <position position="146"/>
    </location>
    <ligand>
        <name>Fe cation</name>
        <dbReference type="ChEBI" id="CHEBI:24875"/>
    </ligand>
</feature>
<name>A0A1F7YK56_9BACT</name>
<gene>
    <name evidence="2" type="primary">def</name>
    <name evidence="3" type="ORF">A2628_05690</name>
</gene>
<protein>
    <recommendedName>
        <fullName evidence="2">Peptide deformylase</fullName>
        <shortName evidence="2">PDF</shortName>
        <ecNumber evidence="2">3.5.1.88</ecNumber>
    </recommendedName>
    <alternativeName>
        <fullName evidence="2">Polypeptide deformylase</fullName>
    </alternativeName>
</protein>
<feature type="active site" evidence="2">
    <location>
        <position position="143"/>
    </location>
</feature>
<comment type="catalytic activity">
    <reaction evidence="2">
        <text>N-terminal N-formyl-L-methionyl-[peptide] + H2O = N-terminal L-methionyl-[peptide] + formate</text>
        <dbReference type="Rhea" id="RHEA:24420"/>
        <dbReference type="Rhea" id="RHEA-COMP:10639"/>
        <dbReference type="Rhea" id="RHEA-COMP:10640"/>
        <dbReference type="ChEBI" id="CHEBI:15377"/>
        <dbReference type="ChEBI" id="CHEBI:15740"/>
        <dbReference type="ChEBI" id="CHEBI:49298"/>
        <dbReference type="ChEBI" id="CHEBI:64731"/>
        <dbReference type="EC" id="3.5.1.88"/>
    </reaction>
</comment>
<reference evidence="3 4" key="1">
    <citation type="journal article" date="2016" name="Nat. Commun.">
        <title>Thousands of microbial genomes shed light on interconnected biogeochemical processes in an aquifer system.</title>
        <authorList>
            <person name="Anantharaman K."/>
            <person name="Brown C.T."/>
            <person name="Hug L.A."/>
            <person name="Sharon I."/>
            <person name="Castelle C.J."/>
            <person name="Probst A.J."/>
            <person name="Thomas B.C."/>
            <person name="Singh A."/>
            <person name="Wilkins M.J."/>
            <person name="Karaoz U."/>
            <person name="Brodie E.L."/>
            <person name="Williams K.H."/>
            <person name="Hubbard S.S."/>
            <person name="Banfield J.F."/>
        </authorList>
    </citation>
    <scope>NUCLEOTIDE SEQUENCE [LARGE SCALE GENOMIC DNA]</scope>
</reference>
<dbReference type="EMBL" id="MGGL01000008">
    <property type="protein sequence ID" value="OGM26905.1"/>
    <property type="molecule type" value="Genomic_DNA"/>
</dbReference>
<keyword evidence="2" id="KW-0378">Hydrolase</keyword>
<comment type="similarity">
    <text evidence="1 2">Belongs to the polypeptide deformylase family.</text>
</comment>